<dbReference type="PROSITE" id="PS50843">
    <property type="entry name" value="EXPANSIN_CBD"/>
    <property type="match status" value="1"/>
</dbReference>
<comment type="similarity">
    <text evidence="1">Belongs to the expansin family.</text>
</comment>
<feature type="signal peptide" evidence="2">
    <location>
        <begin position="1"/>
        <end position="18"/>
    </location>
</feature>
<protein>
    <submittedName>
        <fullName evidence="6">Expansin-like A2</fullName>
    </submittedName>
</protein>
<keyword evidence="2" id="KW-0732">Signal</keyword>
<feature type="chain" id="PRO_5026748911" evidence="2">
    <location>
        <begin position="19"/>
        <end position="263"/>
    </location>
</feature>
<dbReference type="PANTHER" id="PTHR31692:SF4">
    <property type="entry name" value="EXPANSIN-LIKE A1-RELATED"/>
    <property type="match status" value="1"/>
</dbReference>
<dbReference type="GO" id="GO:0009506">
    <property type="term" value="C:plasmodesma"/>
    <property type="evidence" value="ECO:0007669"/>
    <property type="project" value="TreeGrafter"/>
</dbReference>
<evidence type="ECO:0000313" key="6">
    <source>
        <dbReference type="RefSeq" id="XP_022136243.1"/>
    </source>
</evidence>
<keyword evidence="5" id="KW-1185">Reference proteome</keyword>
<dbReference type="PROSITE" id="PS50842">
    <property type="entry name" value="EXPANSIN_EG45"/>
    <property type="match status" value="1"/>
</dbReference>
<dbReference type="InterPro" id="IPR009009">
    <property type="entry name" value="RlpA-like_DPBB"/>
</dbReference>
<evidence type="ECO:0000259" key="4">
    <source>
        <dbReference type="PROSITE" id="PS50843"/>
    </source>
</evidence>
<gene>
    <name evidence="6" type="primary">LOC111007989</name>
</gene>
<dbReference type="SUPFAM" id="SSF50685">
    <property type="entry name" value="Barwin-like endoglucanases"/>
    <property type="match status" value="1"/>
</dbReference>
<dbReference type="PANTHER" id="PTHR31692">
    <property type="entry name" value="EXPANSIN-B3"/>
    <property type="match status" value="1"/>
</dbReference>
<dbReference type="SMART" id="SM00837">
    <property type="entry name" value="DPBB_1"/>
    <property type="match status" value="1"/>
</dbReference>
<dbReference type="InterPro" id="IPR036749">
    <property type="entry name" value="Expansin_CBD_sf"/>
</dbReference>
<dbReference type="KEGG" id="mcha:111007989"/>
<dbReference type="GO" id="GO:0009505">
    <property type="term" value="C:plant-type cell wall"/>
    <property type="evidence" value="ECO:0007669"/>
    <property type="project" value="TreeGrafter"/>
</dbReference>
<proteinExistence type="inferred from homology"/>
<dbReference type="OrthoDB" id="5823761at2759"/>
<dbReference type="GeneID" id="111007989"/>
<dbReference type="Pfam" id="PF01357">
    <property type="entry name" value="Expansin_C"/>
    <property type="match status" value="1"/>
</dbReference>
<reference evidence="6" key="1">
    <citation type="submission" date="2025-08" db="UniProtKB">
        <authorList>
            <consortium name="RefSeq"/>
        </authorList>
    </citation>
    <scope>IDENTIFICATION</scope>
    <source>
        <strain evidence="6">OHB3-1</strain>
    </source>
</reference>
<dbReference type="GO" id="GO:0005576">
    <property type="term" value="C:extracellular region"/>
    <property type="evidence" value="ECO:0007669"/>
    <property type="project" value="InterPro"/>
</dbReference>
<dbReference type="InterPro" id="IPR007117">
    <property type="entry name" value="Expansin_CBD"/>
</dbReference>
<evidence type="ECO:0000256" key="2">
    <source>
        <dbReference type="SAM" id="SignalP"/>
    </source>
</evidence>
<feature type="domain" description="Expansin-like EG45" evidence="3">
    <location>
        <begin position="39"/>
        <end position="143"/>
    </location>
</feature>
<dbReference type="GO" id="GO:0009653">
    <property type="term" value="P:anatomical structure morphogenesis"/>
    <property type="evidence" value="ECO:0007669"/>
    <property type="project" value="UniProtKB-ARBA"/>
</dbReference>
<evidence type="ECO:0000259" key="3">
    <source>
        <dbReference type="PROSITE" id="PS50842"/>
    </source>
</evidence>
<evidence type="ECO:0000313" key="5">
    <source>
        <dbReference type="Proteomes" id="UP000504603"/>
    </source>
</evidence>
<dbReference type="Gene3D" id="2.40.40.10">
    <property type="entry name" value="RlpA-like domain"/>
    <property type="match status" value="1"/>
</dbReference>
<dbReference type="InterPro" id="IPR007112">
    <property type="entry name" value="Expansin/allergen_DPBB_dom"/>
</dbReference>
<name>A0A6J1C745_MOMCH</name>
<dbReference type="Proteomes" id="UP000504603">
    <property type="component" value="Unplaced"/>
</dbReference>
<dbReference type="Pfam" id="PF03330">
    <property type="entry name" value="DPBB_1"/>
    <property type="match status" value="1"/>
</dbReference>
<dbReference type="Gene3D" id="2.60.40.760">
    <property type="entry name" value="Expansin, cellulose-binding-like domain"/>
    <property type="match status" value="1"/>
</dbReference>
<dbReference type="InterPro" id="IPR036908">
    <property type="entry name" value="RlpA-like_sf"/>
</dbReference>
<dbReference type="InterPro" id="IPR007118">
    <property type="entry name" value="Expan_Lol_pI"/>
</dbReference>
<dbReference type="CDD" id="cd22276">
    <property type="entry name" value="DPBB_EXLA_N"/>
    <property type="match status" value="1"/>
</dbReference>
<organism evidence="5 6">
    <name type="scientific">Momordica charantia</name>
    <name type="common">Bitter gourd</name>
    <name type="synonym">Balsam pear</name>
    <dbReference type="NCBI Taxonomy" id="3673"/>
    <lineage>
        <taxon>Eukaryota</taxon>
        <taxon>Viridiplantae</taxon>
        <taxon>Streptophyta</taxon>
        <taxon>Embryophyta</taxon>
        <taxon>Tracheophyta</taxon>
        <taxon>Spermatophyta</taxon>
        <taxon>Magnoliopsida</taxon>
        <taxon>eudicotyledons</taxon>
        <taxon>Gunneridae</taxon>
        <taxon>Pentapetalae</taxon>
        <taxon>rosids</taxon>
        <taxon>fabids</taxon>
        <taxon>Cucurbitales</taxon>
        <taxon>Cucurbitaceae</taxon>
        <taxon>Momordiceae</taxon>
        <taxon>Momordica</taxon>
    </lineage>
</organism>
<sequence>MGLLLGFFFFFLVSSATACDRCVRQSKAAYYYDDTPIQHGACGYGSLASQLSNGYVAAVVPALYKQGAGCGACFQVRCKNRRFCTAAGTKVVVTDQNNDNKYDFVLSKKAYSAMALQNKGKELLNLGTVDVEYKRIPCTYPNKNLLVRVEEWSQKPYYLAIKFLYQGGQTEIKAVEIAEVGSSDFEPMKRNYGAIWDTNKVIEGAFQLKIVVASGYNNENTYFTNYDLPYDWKNGEIYDTGIQIYDIAKEACPPNKCGDRPWK</sequence>
<feature type="domain" description="Expansin-like CBD" evidence="4">
    <location>
        <begin position="157"/>
        <end position="240"/>
    </location>
</feature>
<dbReference type="PRINTS" id="PR01225">
    <property type="entry name" value="EXPANSNFAMLY"/>
</dbReference>
<accession>A0A6J1C745</accession>
<dbReference type="RefSeq" id="XP_022136243.1">
    <property type="nucleotide sequence ID" value="XM_022280551.1"/>
</dbReference>
<evidence type="ECO:0000256" key="1">
    <source>
        <dbReference type="RuleBase" id="RU003460"/>
    </source>
</evidence>
<dbReference type="AlphaFoldDB" id="A0A6J1C745"/>
<dbReference type="SUPFAM" id="SSF49590">
    <property type="entry name" value="PHL pollen allergen"/>
    <property type="match status" value="1"/>
</dbReference>